<evidence type="ECO:0008006" key="4">
    <source>
        <dbReference type="Google" id="ProtNLM"/>
    </source>
</evidence>
<dbReference type="VEuPathDB" id="VectorBase:CPIJ020070"/>
<evidence type="ECO:0000313" key="1">
    <source>
        <dbReference type="EMBL" id="EDS32956.1"/>
    </source>
</evidence>
<gene>
    <name evidence="2" type="primary">6054377</name>
    <name evidence="1" type="ORF">CpipJ_CPIJ020070</name>
</gene>
<dbReference type="EnsemblMetazoa" id="CPIJ020070-RA">
    <property type="protein sequence ID" value="CPIJ020070-PA"/>
    <property type="gene ID" value="CPIJ020070"/>
</dbReference>
<sequence length="159" mass="18637">MHEKIREYESHLCHKNFSSLNTVHTHIRTMHLNIEYNCVYCVRAETYQSHVMEHEHGKRLVRQEDELVKQRKGHEGRHFVAAAFQMLDPAQLNFCCCRPTLSRIRSREMAWTSSCTSTSDAAWAVAVDHQLTAFRQLNSISDCVMPLEILDDDFDHFCR</sequence>
<proteinExistence type="predicted"/>
<name>B0XKY0_CULQU</name>
<keyword evidence="3" id="KW-1185">Reference proteome</keyword>
<protein>
    <recommendedName>
        <fullName evidence="4">C2H2-type domain-containing protein</fullName>
    </recommendedName>
</protein>
<dbReference type="EMBL" id="DS234112">
    <property type="protein sequence ID" value="EDS32956.1"/>
    <property type="molecule type" value="Genomic_DNA"/>
</dbReference>
<dbReference type="HOGENOM" id="CLU_1662524_0_0_1"/>
<reference evidence="2" key="2">
    <citation type="submission" date="2021-02" db="UniProtKB">
        <authorList>
            <consortium name="EnsemblMetazoa"/>
        </authorList>
    </citation>
    <scope>IDENTIFICATION</scope>
    <source>
        <strain evidence="2">JHB</strain>
    </source>
</reference>
<dbReference type="KEGG" id="cqu:CpipJ_CPIJ020070"/>
<dbReference type="InParanoid" id="B0XKY0"/>
<evidence type="ECO:0000313" key="2">
    <source>
        <dbReference type="EnsemblMetazoa" id="CPIJ020070-PA"/>
    </source>
</evidence>
<organism>
    <name type="scientific">Culex quinquefasciatus</name>
    <name type="common">Southern house mosquito</name>
    <name type="synonym">Culex pungens</name>
    <dbReference type="NCBI Taxonomy" id="7176"/>
    <lineage>
        <taxon>Eukaryota</taxon>
        <taxon>Metazoa</taxon>
        <taxon>Ecdysozoa</taxon>
        <taxon>Arthropoda</taxon>
        <taxon>Hexapoda</taxon>
        <taxon>Insecta</taxon>
        <taxon>Pterygota</taxon>
        <taxon>Neoptera</taxon>
        <taxon>Endopterygota</taxon>
        <taxon>Diptera</taxon>
        <taxon>Nematocera</taxon>
        <taxon>Culicoidea</taxon>
        <taxon>Culicidae</taxon>
        <taxon>Culicinae</taxon>
        <taxon>Culicini</taxon>
        <taxon>Culex</taxon>
        <taxon>Culex</taxon>
    </lineage>
</organism>
<accession>B0XKY0</accession>
<evidence type="ECO:0000313" key="3">
    <source>
        <dbReference type="Proteomes" id="UP000002320"/>
    </source>
</evidence>
<reference evidence="1" key="1">
    <citation type="submission" date="2007-03" db="EMBL/GenBank/DDBJ databases">
        <title>Annotation of Culex pipiens quinquefasciatus.</title>
        <authorList>
            <consortium name="The Broad Institute Genome Sequencing Platform"/>
            <person name="Atkinson P.W."/>
            <person name="Hemingway J."/>
            <person name="Christensen B.M."/>
            <person name="Higgs S."/>
            <person name="Kodira C."/>
            <person name="Hannick L."/>
            <person name="Megy K."/>
            <person name="O'Leary S."/>
            <person name="Pearson M."/>
            <person name="Haas B.J."/>
            <person name="Mauceli E."/>
            <person name="Wortman J.R."/>
            <person name="Lee N.H."/>
            <person name="Guigo R."/>
            <person name="Stanke M."/>
            <person name="Alvarado L."/>
            <person name="Amedeo P."/>
            <person name="Antoine C.H."/>
            <person name="Arensburger P."/>
            <person name="Bidwell S.L."/>
            <person name="Crawford M."/>
            <person name="Camaro F."/>
            <person name="Devon K."/>
            <person name="Engels R."/>
            <person name="Hammond M."/>
            <person name="Howarth C."/>
            <person name="Koehrsen M."/>
            <person name="Lawson D."/>
            <person name="Montgomery P."/>
            <person name="Nene V."/>
            <person name="Nusbaum C."/>
            <person name="Puiu D."/>
            <person name="Romero-Severson J."/>
            <person name="Severson D.W."/>
            <person name="Shumway M."/>
            <person name="Sisk P."/>
            <person name="Stolte C."/>
            <person name="Zeng Q."/>
            <person name="Eisenstadt E."/>
            <person name="Fraser-Liggett C."/>
            <person name="Strausberg R."/>
            <person name="Galagan J."/>
            <person name="Birren B."/>
            <person name="Collins F.H."/>
        </authorList>
    </citation>
    <scope>NUCLEOTIDE SEQUENCE [LARGE SCALE GENOMIC DNA]</scope>
    <source>
        <strain evidence="1">JHB</strain>
    </source>
</reference>
<dbReference type="Proteomes" id="UP000002320">
    <property type="component" value="Unassembled WGS sequence"/>
</dbReference>
<dbReference type="AlphaFoldDB" id="B0XKY0"/>